<dbReference type="Proteomes" id="UP000435112">
    <property type="component" value="Unassembled WGS sequence"/>
</dbReference>
<evidence type="ECO:0000313" key="5">
    <source>
        <dbReference type="Proteomes" id="UP000429607"/>
    </source>
</evidence>
<evidence type="ECO:0000313" key="4">
    <source>
        <dbReference type="EMBL" id="KAE9306699.1"/>
    </source>
</evidence>
<evidence type="ECO:0000313" key="6">
    <source>
        <dbReference type="Proteomes" id="UP000434957"/>
    </source>
</evidence>
<evidence type="ECO:0000313" key="3">
    <source>
        <dbReference type="EMBL" id="KAE9048362.1"/>
    </source>
</evidence>
<gene>
    <name evidence="3" type="ORF">PR001_g3829</name>
    <name evidence="2" type="ORF">PR002_g3790</name>
    <name evidence="4" type="ORF">PR003_g21173</name>
</gene>
<dbReference type="Proteomes" id="UP000429607">
    <property type="component" value="Unassembled WGS sequence"/>
</dbReference>
<dbReference type="EMBL" id="QXFV01000148">
    <property type="protein sequence ID" value="KAE9048362.1"/>
    <property type="molecule type" value="Genomic_DNA"/>
</dbReference>
<reference evidence="5 7" key="1">
    <citation type="submission" date="2018-09" db="EMBL/GenBank/DDBJ databases">
        <title>Genomic investigation of the strawberry pathogen Phytophthora fragariae indicates pathogenicity is determined by transcriptional variation in three key races.</title>
        <authorList>
            <person name="Adams T.M."/>
            <person name="Armitage A.D."/>
            <person name="Sobczyk M.K."/>
            <person name="Bates H.J."/>
            <person name="Dunwell J.M."/>
            <person name="Nellist C.F."/>
            <person name="Harrison R.J."/>
        </authorList>
    </citation>
    <scope>NUCLEOTIDE SEQUENCE [LARGE SCALE GENOMIC DNA]</scope>
    <source>
        <strain evidence="3 5">SCRP249</strain>
        <strain evidence="2 7">SCRP324</strain>
        <strain evidence="4 6">SCRP333</strain>
    </source>
</reference>
<dbReference type="Proteomes" id="UP000434957">
    <property type="component" value="Unassembled WGS sequence"/>
</dbReference>
<evidence type="ECO:0008006" key="8">
    <source>
        <dbReference type="Google" id="ProtNLM"/>
    </source>
</evidence>
<sequence>MFSSLLLLLSTCVWCVTPTECGSNRQTDRQIWRKFWRMIRFSGPLTNSVFRWENPKTLNFGERR</sequence>
<comment type="caution">
    <text evidence="2">The sequence shown here is derived from an EMBL/GenBank/DDBJ whole genome shotgun (WGS) entry which is preliminary data.</text>
</comment>
<feature type="signal peptide" evidence="1">
    <location>
        <begin position="1"/>
        <end position="21"/>
    </location>
</feature>
<protein>
    <recommendedName>
        <fullName evidence="8">RxLR effector protein</fullName>
    </recommendedName>
</protein>
<dbReference type="AlphaFoldDB" id="A0A6A3NGD0"/>
<keyword evidence="6" id="KW-1185">Reference proteome</keyword>
<dbReference type="EMBL" id="QXFT01001960">
    <property type="protein sequence ID" value="KAE9306699.1"/>
    <property type="molecule type" value="Genomic_DNA"/>
</dbReference>
<evidence type="ECO:0000313" key="2">
    <source>
        <dbReference type="EMBL" id="KAE9042637.1"/>
    </source>
</evidence>
<name>A0A6A3NGD0_9STRA</name>
<keyword evidence="1" id="KW-0732">Signal</keyword>
<dbReference type="EMBL" id="QXFU01000142">
    <property type="protein sequence ID" value="KAE9042637.1"/>
    <property type="molecule type" value="Genomic_DNA"/>
</dbReference>
<evidence type="ECO:0000313" key="7">
    <source>
        <dbReference type="Proteomes" id="UP000435112"/>
    </source>
</evidence>
<accession>A0A6A3NGD0</accession>
<proteinExistence type="predicted"/>
<evidence type="ECO:0000256" key="1">
    <source>
        <dbReference type="SAM" id="SignalP"/>
    </source>
</evidence>
<feature type="chain" id="PRO_5036165317" description="RxLR effector protein" evidence="1">
    <location>
        <begin position="22"/>
        <end position="64"/>
    </location>
</feature>
<organism evidence="2 7">
    <name type="scientific">Phytophthora rubi</name>
    <dbReference type="NCBI Taxonomy" id="129364"/>
    <lineage>
        <taxon>Eukaryota</taxon>
        <taxon>Sar</taxon>
        <taxon>Stramenopiles</taxon>
        <taxon>Oomycota</taxon>
        <taxon>Peronosporomycetes</taxon>
        <taxon>Peronosporales</taxon>
        <taxon>Peronosporaceae</taxon>
        <taxon>Phytophthora</taxon>
    </lineage>
</organism>